<accession>A0ABR7I7K3</accession>
<reference evidence="1 2" key="1">
    <citation type="submission" date="2020-08" db="EMBL/GenBank/DDBJ databases">
        <title>Genome public.</title>
        <authorList>
            <person name="Liu C."/>
            <person name="Sun Q."/>
        </authorList>
    </citation>
    <scope>NUCLEOTIDE SEQUENCE [LARGE SCALE GENOMIC DNA]</scope>
    <source>
        <strain evidence="1 2">BX0805</strain>
    </source>
</reference>
<gene>
    <name evidence="1" type="ORF">H8Z76_02610</name>
</gene>
<dbReference type="RefSeq" id="WP_186981565.1">
    <property type="nucleotide sequence ID" value="NZ_JACOQH010000001.1"/>
</dbReference>
<evidence type="ECO:0000313" key="2">
    <source>
        <dbReference type="Proteomes" id="UP000621540"/>
    </source>
</evidence>
<protein>
    <submittedName>
        <fullName evidence="1">Multidrug transporter</fullName>
    </submittedName>
</protein>
<comment type="caution">
    <text evidence="1">The sequence shown here is derived from an EMBL/GenBank/DDBJ whole genome shotgun (WGS) entry which is preliminary data.</text>
</comment>
<keyword evidence="2" id="KW-1185">Reference proteome</keyword>
<dbReference type="EMBL" id="JACOQH010000001">
    <property type="protein sequence ID" value="MBC5752925.1"/>
    <property type="molecule type" value="Genomic_DNA"/>
</dbReference>
<sequence length="121" mass="14215">MNKFPEKDWKIFRSKIAGWQEAYMDKLNKEYIEILSGDGNSSEKFWTLEKRIKKDKKDCGVQCEMSRSIQFYIMLSLLNEGAITMEDLEDFSDDLKEIIQHFAGILLAVKYIFLGCEQSRI</sequence>
<proteinExistence type="predicted"/>
<dbReference type="Proteomes" id="UP000621540">
    <property type="component" value="Unassembled WGS sequence"/>
</dbReference>
<evidence type="ECO:0000313" key="1">
    <source>
        <dbReference type="EMBL" id="MBC5752925.1"/>
    </source>
</evidence>
<organism evidence="1 2">
    <name type="scientific">Roseburia yibonii</name>
    <dbReference type="NCBI Taxonomy" id="2763063"/>
    <lineage>
        <taxon>Bacteria</taxon>
        <taxon>Bacillati</taxon>
        <taxon>Bacillota</taxon>
        <taxon>Clostridia</taxon>
        <taxon>Lachnospirales</taxon>
        <taxon>Lachnospiraceae</taxon>
        <taxon>Roseburia</taxon>
    </lineage>
</organism>
<name>A0ABR7I7K3_9FIRM</name>